<dbReference type="VEuPathDB" id="VectorBase:RSAN_043918"/>
<reference evidence="1" key="1">
    <citation type="journal article" date="2020" name="Cell">
        <title>Large-Scale Comparative Analyses of Tick Genomes Elucidate Their Genetic Diversity and Vector Capacities.</title>
        <authorList>
            <consortium name="Tick Genome and Microbiome Consortium (TIGMIC)"/>
            <person name="Jia N."/>
            <person name="Wang J."/>
            <person name="Shi W."/>
            <person name="Du L."/>
            <person name="Sun Y."/>
            <person name="Zhan W."/>
            <person name="Jiang J.F."/>
            <person name="Wang Q."/>
            <person name="Zhang B."/>
            <person name="Ji P."/>
            <person name="Bell-Sakyi L."/>
            <person name="Cui X.M."/>
            <person name="Yuan T.T."/>
            <person name="Jiang B.G."/>
            <person name="Yang W.F."/>
            <person name="Lam T.T."/>
            <person name="Chang Q.C."/>
            <person name="Ding S.J."/>
            <person name="Wang X.J."/>
            <person name="Zhu J.G."/>
            <person name="Ruan X.D."/>
            <person name="Zhao L."/>
            <person name="Wei J.T."/>
            <person name="Ye R.Z."/>
            <person name="Que T.C."/>
            <person name="Du C.H."/>
            <person name="Zhou Y.H."/>
            <person name="Cheng J.X."/>
            <person name="Dai P.F."/>
            <person name="Guo W.B."/>
            <person name="Han X.H."/>
            <person name="Huang E.J."/>
            <person name="Li L.F."/>
            <person name="Wei W."/>
            <person name="Gao Y.C."/>
            <person name="Liu J.Z."/>
            <person name="Shao H.Z."/>
            <person name="Wang X."/>
            <person name="Wang C.C."/>
            <person name="Yang T.C."/>
            <person name="Huo Q.B."/>
            <person name="Li W."/>
            <person name="Chen H.Y."/>
            <person name="Chen S.E."/>
            <person name="Zhou L.G."/>
            <person name="Ni X.B."/>
            <person name="Tian J.H."/>
            <person name="Sheng Y."/>
            <person name="Liu T."/>
            <person name="Pan Y.S."/>
            <person name="Xia L.Y."/>
            <person name="Li J."/>
            <person name="Zhao F."/>
            <person name="Cao W.C."/>
        </authorList>
    </citation>
    <scope>NUCLEOTIDE SEQUENCE</scope>
    <source>
        <strain evidence="1">Rsan-2018</strain>
    </source>
</reference>
<protein>
    <recommendedName>
        <fullName evidence="3">Tick transposon</fullName>
    </recommendedName>
</protein>
<dbReference type="EMBL" id="JABSTV010001251">
    <property type="protein sequence ID" value="KAH7952059.1"/>
    <property type="molecule type" value="Genomic_DNA"/>
</dbReference>
<dbReference type="Proteomes" id="UP000821837">
    <property type="component" value="Chromosome 5"/>
</dbReference>
<evidence type="ECO:0000313" key="1">
    <source>
        <dbReference type="EMBL" id="KAH7952059.1"/>
    </source>
</evidence>
<keyword evidence="2" id="KW-1185">Reference proteome</keyword>
<gene>
    <name evidence="1" type="ORF">HPB52_017793</name>
</gene>
<name>A0A9D4SUN3_RHISA</name>
<sequence>MPRNMQSTYKEARRRARGEALLASVRLDKDRACFVDAASYTQEEAFCSVFVDCDSKVISCAVIRSSSSNVAEHVAIDLALTDGVRDTIYSDCKAAIQAFKMGVVAPQFPEHLGTIEGFSLNPNEEAHSAALVTRHILGDPSLSARTTRYASTTISQEECRLYHTPLYAGPKLSLSDDYKQALTRALRHYTQCTLNHSPSPDCALCGGYADFEHVPWGCASAGPPFTHEEMKKLIKGQDQTSQILVVQRASARAVRFNRTVPE</sequence>
<comment type="caution">
    <text evidence="1">The sequence shown here is derived from an EMBL/GenBank/DDBJ whole genome shotgun (WGS) entry which is preliminary data.</text>
</comment>
<accession>A0A9D4SUN3</accession>
<dbReference type="AlphaFoldDB" id="A0A9D4SUN3"/>
<reference evidence="1" key="2">
    <citation type="submission" date="2021-09" db="EMBL/GenBank/DDBJ databases">
        <authorList>
            <person name="Jia N."/>
            <person name="Wang J."/>
            <person name="Shi W."/>
            <person name="Du L."/>
            <person name="Sun Y."/>
            <person name="Zhan W."/>
            <person name="Jiang J."/>
            <person name="Wang Q."/>
            <person name="Zhang B."/>
            <person name="Ji P."/>
            <person name="Sakyi L.B."/>
            <person name="Cui X."/>
            <person name="Yuan T."/>
            <person name="Jiang B."/>
            <person name="Yang W."/>
            <person name="Lam T.T.-Y."/>
            <person name="Chang Q."/>
            <person name="Ding S."/>
            <person name="Wang X."/>
            <person name="Zhu J."/>
            <person name="Ruan X."/>
            <person name="Zhao L."/>
            <person name="Wei J."/>
            <person name="Que T."/>
            <person name="Du C."/>
            <person name="Cheng J."/>
            <person name="Dai P."/>
            <person name="Han X."/>
            <person name="Huang E."/>
            <person name="Gao Y."/>
            <person name="Liu J."/>
            <person name="Shao H."/>
            <person name="Ye R."/>
            <person name="Li L."/>
            <person name="Wei W."/>
            <person name="Wang X."/>
            <person name="Wang C."/>
            <person name="Huo Q."/>
            <person name="Li W."/>
            <person name="Guo W."/>
            <person name="Chen H."/>
            <person name="Chen S."/>
            <person name="Zhou L."/>
            <person name="Zhou L."/>
            <person name="Ni X."/>
            <person name="Tian J."/>
            <person name="Zhou Y."/>
            <person name="Sheng Y."/>
            <person name="Liu T."/>
            <person name="Pan Y."/>
            <person name="Xia L."/>
            <person name="Li J."/>
            <person name="Zhao F."/>
            <person name="Cao W."/>
        </authorList>
    </citation>
    <scope>NUCLEOTIDE SEQUENCE</scope>
    <source>
        <strain evidence="1">Rsan-2018</strain>
        <tissue evidence="1">Larvae</tissue>
    </source>
</reference>
<evidence type="ECO:0008006" key="3">
    <source>
        <dbReference type="Google" id="ProtNLM"/>
    </source>
</evidence>
<evidence type="ECO:0000313" key="2">
    <source>
        <dbReference type="Proteomes" id="UP000821837"/>
    </source>
</evidence>
<proteinExistence type="predicted"/>
<organism evidence="1 2">
    <name type="scientific">Rhipicephalus sanguineus</name>
    <name type="common">Brown dog tick</name>
    <name type="synonym">Ixodes sanguineus</name>
    <dbReference type="NCBI Taxonomy" id="34632"/>
    <lineage>
        <taxon>Eukaryota</taxon>
        <taxon>Metazoa</taxon>
        <taxon>Ecdysozoa</taxon>
        <taxon>Arthropoda</taxon>
        <taxon>Chelicerata</taxon>
        <taxon>Arachnida</taxon>
        <taxon>Acari</taxon>
        <taxon>Parasitiformes</taxon>
        <taxon>Ixodida</taxon>
        <taxon>Ixodoidea</taxon>
        <taxon>Ixodidae</taxon>
        <taxon>Rhipicephalinae</taxon>
        <taxon>Rhipicephalus</taxon>
        <taxon>Rhipicephalus</taxon>
    </lineage>
</organism>